<keyword evidence="1" id="KW-1133">Transmembrane helix</keyword>
<name>A0A485M3C0_9ZZZZ</name>
<accession>A0A485M3C0</accession>
<evidence type="ECO:0000313" key="2">
    <source>
        <dbReference type="EMBL" id="VFU15258.1"/>
    </source>
</evidence>
<keyword evidence="1" id="KW-0812">Transmembrane</keyword>
<protein>
    <submittedName>
        <fullName evidence="2">Uncharacterized protein</fullName>
    </submittedName>
</protein>
<dbReference type="AlphaFoldDB" id="A0A485M3C0"/>
<dbReference type="EMBL" id="CAADRM010000104">
    <property type="protein sequence ID" value="VFU15258.1"/>
    <property type="molecule type" value="Genomic_DNA"/>
</dbReference>
<sequence>MEGKKAHQEMYDAGMRTGVISILGFVFVFLLIMTGRSEHPLGDNLFDQRGPLVRSGIPLVSGGAAPHTGGGSPAVVGQDEERYQDYLVRITNYENEGSFEILKNGRQVYSLHKASNFGFAKVREGKNYLLLMGTDVTGNGQPELVISEWSLGAHCCYTFHLFEIGDRFRHIQSIDAGSSESARFLNLDGLPGLEFITDDWTFAYEPGGFADPPVPRVILKFDGTSYVFARELMKQDPPDEGLVHAIAKNIQTMDGWPMGSPPAEIMQEMVDLIYSGNMAHALSLLDQAWPADVSGKDDFLLDLTTTLKKSPFYREILSLNQ</sequence>
<keyword evidence="1" id="KW-0472">Membrane</keyword>
<proteinExistence type="predicted"/>
<gene>
    <name evidence="2" type="ORF">SCFA_400007</name>
</gene>
<organism evidence="2">
    <name type="scientific">anaerobic digester metagenome</name>
    <dbReference type="NCBI Taxonomy" id="1263854"/>
    <lineage>
        <taxon>unclassified sequences</taxon>
        <taxon>metagenomes</taxon>
        <taxon>ecological metagenomes</taxon>
    </lineage>
</organism>
<feature type="transmembrane region" description="Helical" evidence="1">
    <location>
        <begin position="13"/>
        <end position="32"/>
    </location>
</feature>
<evidence type="ECO:0000256" key="1">
    <source>
        <dbReference type="SAM" id="Phobius"/>
    </source>
</evidence>
<reference evidence="2" key="1">
    <citation type="submission" date="2019-03" db="EMBL/GenBank/DDBJ databases">
        <authorList>
            <person name="Hao L."/>
        </authorList>
    </citation>
    <scope>NUCLEOTIDE SEQUENCE</scope>
</reference>